<evidence type="ECO:0000256" key="3">
    <source>
        <dbReference type="ARBA" id="ARBA00029814"/>
    </source>
</evidence>
<dbReference type="InterPro" id="IPR014729">
    <property type="entry name" value="Rossmann-like_a/b/a_fold"/>
</dbReference>
<proteinExistence type="predicted"/>
<dbReference type="AlphaFoldDB" id="A0A0J8DRS0"/>
<comment type="catalytic activity">
    <reaction evidence="5">
        <text>diphthine-[translation elongation factor 2] + NH4(+) + ATP = diphthamide-[translation elongation factor 2] + AMP + diphosphate + H(+)</text>
        <dbReference type="Rhea" id="RHEA:19753"/>
        <dbReference type="Rhea" id="RHEA-COMP:10172"/>
        <dbReference type="Rhea" id="RHEA-COMP:10174"/>
        <dbReference type="ChEBI" id="CHEBI:15378"/>
        <dbReference type="ChEBI" id="CHEBI:16692"/>
        <dbReference type="ChEBI" id="CHEBI:28938"/>
        <dbReference type="ChEBI" id="CHEBI:30616"/>
        <dbReference type="ChEBI" id="CHEBI:33019"/>
        <dbReference type="ChEBI" id="CHEBI:82696"/>
        <dbReference type="ChEBI" id="CHEBI:456215"/>
        <dbReference type="EC" id="6.3.1.14"/>
    </reaction>
</comment>
<dbReference type="Gramene" id="KMS93440">
    <property type="protein sequence ID" value="KMS93440"/>
    <property type="gene ID" value="BVRB_031460"/>
</dbReference>
<dbReference type="Proteomes" id="UP000035740">
    <property type="component" value="Unassembled WGS sequence"/>
</dbReference>
<dbReference type="SUPFAM" id="SSF52402">
    <property type="entry name" value="Adenine nucleotide alpha hydrolases-like"/>
    <property type="match status" value="1"/>
</dbReference>
<dbReference type="PANTHER" id="PTHR12196:SF2">
    <property type="entry name" value="DIPHTHINE--AMMONIA LIGASE"/>
    <property type="match status" value="1"/>
</dbReference>
<dbReference type="Gene3D" id="3.40.50.620">
    <property type="entry name" value="HUPs"/>
    <property type="match status" value="1"/>
</dbReference>
<evidence type="ECO:0000256" key="5">
    <source>
        <dbReference type="ARBA" id="ARBA00048108"/>
    </source>
</evidence>
<dbReference type="GO" id="GO:0017178">
    <property type="term" value="F:diphthine-ammonia ligase activity"/>
    <property type="evidence" value="ECO:0007669"/>
    <property type="project" value="UniProtKB-EC"/>
</dbReference>
<dbReference type="FunFam" id="3.40.50.620:FF:000145">
    <property type="entry name" value="ATP-binding domain containing protein"/>
    <property type="match status" value="1"/>
</dbReference>
<dbReference type="PANTHER" id="PTHR12196">
    <property type="entry name" value="DOMAIN OF UNKNOWN FUNCTION 71 DUF71 -CONTAINING PROTEIN"/>
    <property type="match status" value="1"/>
</dbReference>
<evidence type="ECO:0000256" key="2">
    <source>
        <dbReference type="ARBA" id="ARBA00018426"/>
    </source>
</evidence>
<feature type="non-terminal residue" evidence="7">
    <location>
        <position position="124"/>
    </location>
</feature>
<organism evidence="7 8">
    <name type="scientific">Beta vulgaris subsp. vulgaris</name>
    <name type="common">Beet</name>
    <dbReference type="NCBI Taxonomy" id="3555"/>
    <lineage>
        <taxon>Eukaryota</taxon>
        <taxon>Viridiplantae</taxon>
        <taxon>Streptophyta</taxon>
        <taxon>Embryophyta</taxon>
        <taxon>Tracheophyta</taxon>
        <taxon>Spermatophyta</taxon>
        <taxon>Magnoliopsida</taxon>
        <taxon>eudicotyledons</taxon>
        <taxon>Gunneridae</taxon>
        <taxon>Pentapetalae</taxon>
        <taxon>Caryophyllales</taxon>
        <taxon>Chenopodiaceae</taxon>
        <taxon>Betoideae</taxon>
        <taxon>Beta</taxon>
    </lineage>
</organism>
<evidence type="ECO:0000313" key="7">
    <source>
        <dbReference type="EMBL" id="KMS93440.1"/>
    </source>
</evidence>
<name>A0A0J8DRS0_BETVV</name>
<dbReference type="OrthoDB" id="686384at2759"/>
<dbReference type="GO" id="GO:0017183">
    <property type="term" value="P:protein histidyl modification to diphthamide"/>
    <property type="evidence" value="ECO:0007669"/>
    <property type="project" value="TreeGrafter"/>
</dbReference>
<dbReference type="InterPro" id="IPR030662">
    <property type="entry name" value="DPH6/MJ0570"/>
</dbReference>
<sequence length="124" mass="13873">MKVAALVSGGKDSVFAMIECVRNGHEIVCLGNLHPEDQQIHELDSYCFQTVGHNVVPALSECMDLPMYRRPIQGTAVCQSLDYDRHDDDEVEDLFLLLSEVKTKHPDVEAVCTGAILSSYQKHR</sequence>
<dbReference type="InterPro" id="IPR002761">
    <property type="entry name" value="Diphthami_syn_dom"/>
</dbReference>
<dbReference type="EMBL" id="KQ102722">
    <property type="protein sequence ID" value="KMS93440.1"/>
    <property type="molecule type" value="Genomic_DNA"/>
</dbReference>
<evidence type="ECO:0000313" key="8">
    <source>
        <dbReference type="Proteomes" id="UP000035740"/>
    </source>
</evidence>
<reference evidence="7 8" key="1">
    <citation type="journal article" date="2014" name="Nature">
        <title>The genome of the recently domesticated crop plant sugar beet (Beta vulgaris).</title>
        <authorList>
            <person name="Dohm J.C."/>
            <person name="Minoche A.E."/>
            <person name="Holtgrawe D."/>
            <person name="Capella-Gutierrez S."/>
            <person name="Zakrzewski F."/>
            <person name="Tafer H."/>
            <person name="Rupp O."/>
            <person name="Sorensen T.R."/>
            <person name="Stracke R."/>
            <person name="Reinhardt R."/>
            <person name="Goesmann A."/>
            <person name="Kraft T."/>
            <person name="Schulz B."/>
            <person name="Stadler P.F."/>
            <person name="Schmidt T."/>
            <person name="Gabaldon T."/>
            <person name="Lehrach H."/>
            <person name="Weisshaar B."/>
            <person name="Himmelbauer H."/>
        </authorList>
    </citation>
    <scope>NUCLEOTIDE SEQUENCE [LARGE SCALE GENOMIC DNA]</scope>
    <source>
        <tissue evidence="7">Taproot</tissue>
    </source>
</reference>
<evidence type="ECO:0000259" key="6">
    <source>
        <dbReference type="Pfam" id="PF01902"/>
    </source>
</evidence>
<feature type="domain" description="Diphthamide synthase" evidence="6">
    <location>
        <begin position="1"/>
        <end position="124"/>
    </location>
</feature>
<dbReference type="CDD" id="cd01994">
    <property type="entry name" value="AANH_PF0828-like"/>
    <property type="match status" value="1"/>
</dbReference>
<dbReference type="EC" id="6.3.1.14" evidence="1"/>
<gene>
    <name evidence="7" type="ORF">BVRB_031460</name>
</gene>
<accession>A0A0J8DRS0</accession>
<dbReference type="Pfam" id="PF01902">
    <property type="entry name" value="Diphthami_syn_2"/>
    <property type="match status" value="1"/>
</dbReference>
<keyword evidence="8" id="KW-1185">Reference proteome</keyword>
<evidence type="ECO:0000256" key="4">
    <source>
        <dbReference type="ARBA" id="ARBA00031552"/>
    </source>
</evidence>
<protein>
    <recommendedName>
        <fullName evidence="2">Diphthine--ammonia ligase</fullName>
        <ecNumber evidence="1">6.3.1.14</ecNumber>
    </recommendedName>
    <alternativeName>
        <fullName evidence="3">Diphthamide synthase</fullName>
    </alternativeName>
    <alternativeName>
        <fullName evidence="4">Diphthamide synthetase</fullName>
    </alternativeName>
</protein>
<evidence type="ECO:0000256" key="1">
    <source>
        <dbReference type="ARBA" id="ARBA00012089"/>
    </source>
</evidence>